<keyword evidence="9" id="KW-0472">Membrane</keyword>
<evidence type="ECO:0000256" key="3">
    <source>
        <dbReference type="ARBA" id="ARBA00013812"/>
    </source>
</evidence>
<keyword evidence="6" id="KW-1043">Host membrane</keyword>
<dbReference type="Proteomes" id="UP000202394">
    <property type="component" value="Segment"/>
</dbReference>
<keyword evidence="10" id="KW-1038">Host endoplasmic reticulum</keyword>
<evidence type="ECO:0000256" key="9">
    <source>
        <dbReference type="ARBA" id="ARBA00023136"/>
    </source>
</evidence>
<dbReference type="InterPro" id="IPR003411">
    <property type="entry name" value="TGBp3"/>
</dbReference>
<reference evidence="14 15" key="1">
    <citation type="submission" date="2014-05" db="EMBL/GenBank/DDBJ databases">
        <title>Molecular characterization of a novel Carlavirus on yam.</title>
        <authorList>
            <person name="Zou C."/>
            <person name="Meng J."/>
            <person name="Yao Z."/>
            <person name="Chen B."/>
        </authorList>
    </citation>
    <scope>NUCLEOTIDE SEQUENCE [LARGE SCALE GENOMIC DNA]</scope>
    <source>
        <strain evidence="14">SG1</strain>
    </source>
</reference>
<keyword evidence="15" id="KW-1185">Reference proteome</keyword>
<dbReference type="KEGG" id="vg:24193710"/>
<evidence type="ECO:0000256" key="10">
    <source>
        <dbReference type="ARBA" id="ARBA00023184"/>
    </source>
</evidence>
<dbReference type="OrthoDB" id="29070at10239"/>
<dbReference type="GO" id="GO:0046740">
    <property type="term" value="P:transport of virus in host, cell to cell"/>
    <property type="evidence" value="ECO:0007669"/>
    <property type="project" value="UniProtKB-KW"/>
</dbReference>
<evidence type="ECO:0000256" key="6">
    <source>
        <dbReference type="ARBA" id="ARBA00022870"/>
    </source>
</evidence>
<dbReference type="EMBL" id="KJ789130">
    <property type="protein sequence ID" value="AJD23368.1"/>
    <property type="molecule type" value="Genomic_RNA"/>
</dbReference>
<dbReference type="GeneID" id="24193710"/>
<keyword evidence="4" id="KW-0813">Transport</keyword>
<evidence type="ECO:0000313" key="14">
    <source>
        <dbReference type="EMBL" id="AJD23368.1"/>
    </source>
</evidence>
<organism evidence="14 15">
    <name type="scientific">Yam latent virus</name>
    <dbReference type="NCBI Taxonomy" id="1592930"/>
    <lineage>
        <taxon>Viruses</taxon>
        <taxon>Riboviria</taxon>
        <taxon>Orthornavirae</taxon>
        <taxon>Kitrinoviricota</taxon>
        <taxon>Alsuviricetes</taxon>
        <taxon>Tymovirales</taxon>
        <taxon>Betaflexiviridae</taxon>
        <taxon>Quinvirinae</taxon>
        <taxon>Carlavirus</taxon>
        <taxon>Carlavirus latensdioscoreae</taxon>
    </lineage>
</organism>
<evidence type="ECO:0000313" key="15">
    <source>
        <dbReference type="Proteomes" id="UP000202394"/>
    </source>
</evidence>
<dbReference type="Pfam" id="PF02495">
    <property type="entry name" value="TGBp3"/>
    <property type="match status" value="1"/>
</dbReference>
<dbReference type="RefSeq" id="YP_009116871.1">
    <property type="nucleotide sequence ID" value="NC_026248.1"/>
</dbReference>
<sequence>MLQYILVCVLSFMVLLFCLHFSSRECLVLITGESVRLQGCVITEEFAQAMSKVKALGY</sequence>
<keyword evidence="8" id="KW-0916">Viral movement protein</keyword>
<evidence type="ECO:0000256" key="13">
    <source>
        <dbReference type="ARBA" id="ARBA00033148"/>
    </source>
</evidence>
<evidence type="ECO:0000256" key="8">
    <source>
        <dbReference type="ARBA" id="ARBA00023031"/>
    </source>
</evidence>
<proteinExistence type="inferred from homology"/>
<accession>A0A0B4VMH7</accession>
<evidence type="ECO:0000256" key="4">
    <source>
        <dbReference type="ARBA" id="ARBA00022448"/>
    </source>
</evidence>
<comment type="function">
    <text evidence="11">Plays a role in viral cell-to-cell propagation, by facilitating genome transport to neighboring plant cells through plasmosdesmata. May induce the formation of granular vesicles derived from the Endoplasmic reticulum, which align on actin filaments.</text>
</comment>
<dbReference type="GO" id="GO:0044167">
    <property type="term" value="C:host cell endoplasmic reticulum membrane"/>
    <property type="evidence" value="ECO:0007669"/>
    <property type="project" value="UniProtKB-SubCell"/>
</dbReference>
<evidence type="ECO:0000256" key="2">
    <source>
        <dbReference type="ARBA" id="ARBA00010355"/>
    </source>
</evidence>
<keyword evidence="5" id="KW-0812">Transmembrane</keyword>
<comment type="subcellular location">
    <subcellularLocation>
        <location evidence="1">Host endoplasmic reticulum membrane</location>
    </subcellularLocation>
</comment>
<evidence type="ECO:0000256" key="5">
    <source>
        <dbReference type="ARBA" id="ARBA00022692"/>
    </source>
</evidence>
<evidence type="ECO:0000256" key="11">
    <source>
        <dbReference type="ARBA" id="ARBA00025270"/>
    </source>
</evidence>
<protein>
    <recommendedName>
        <fullName evidence="3">Movement protein TGBp3</fullName>
    </recommendedName>
    <alternativeName>
        <fullName evidence="12">7 kDa protein</fullName>
    </alternativeName>
    <alternativeName>
        <fullName evidence="13">Triple gene block 3 protein</fullName>
    </alternativeName>
</protein>
<evidence type="ECO:0000256" key="12">
    <source>
        <dbReference type="ARBA" id="ARBA00030266"/>
    </source>
</evidence>
<comment type="similarity">
    <text evidence="2">Belongs to the Tymovirales TGBp3 protein family.</text>
</comment>
<name>A0A0B4VMH7_9VIRU</name>
<evidence type="ECO:0000256" key="1">
    <source>
        <dbReference type="ARBA" id="ARBA00004625"/>
    </source>
</evidence>
<evidence type="ECO:0000256" key="7">
    <source>
        <dbReference type="ARBA" id="ARBA00022989"/>
    </source>
</evidence>
<keyword evidence="7" id="KW-1133">Transmembrane helix</keyword>